<dbReference type="PANTHER" id="PTHR12526">
    <property type="entry name" value="GLYCOSYLTRANSFERASE"/>
    <property type="match status" value="1"/>
</dbReference>
<keyword evidence="5" id="KW-1185">Reference proteome</keyword>
<dbReference type="Proteomes" id="UP000014975">
    <property type="component" value="Unassembled WGS sequence"/>
</dbReference>
<dbReference type="eggNOG" id="COG0438">
    <property type="taxonomic scope" value="Bacteria"/>
</dbReference>
<evidence type="ECO:0000259" key="3">
    <source>
        <dbReference type="Pfam" id="PF13439"/>
    </source>
</evidence>
<dbReference type="Pfam" id="PF13439">
    <property type="entry name" value="Glyco_transf_4"/>
    <property type="match status" value="1"/>
</dbReference>
<evidence type="ECO:0000256" key="2">
    <source>
        <dbReference type="ARBA" id="ARBA00022679"/>
    </source>
</evidence>
<organism evidence="4 5">
    <name type="scientific">Alkalidesulfovibrio alkalitolerans DSM 16529</name>
    <dbReference type="NCBI Taxonomy" id="1121439"/>
    <lineage>
        <taxon>Bacteria</taxon>
        <taxon>Pseudomonadati</taxon>
        <taxon>Thermodesulfobacteriota</taxon>
        <taxon>Desulfovibrionia</taxon>
        <taxon>Desulfovibrionales</taxon>
        <taxon>Desulfovibrionaceae</taxon>
        <taxon>Alkalidesulfovibrio</taxon>
    </lineage>
</organism>
<dbReference type="InterPro" id="IPR028098">
    <property type="entry name" value="Glyco_trans_4-like_N"/>
</dbReference>
<evidence type="ECO:0000313" key="5">
    <source>
        <dbReference type="Proteomes" id="UP000014975"/>
    </source>
</evidence>
<dbReference type="AlphaFoldDB" id="S7UQE6"/>
<feature type="domain" description="Glycosyltransferase subfamily 4-like N-terminal" evidence="3">
    <location>
        <begin position="14"/>
        <end position="167"/>
    </location>
</feature>
<evidence type="ECO:0000256" key="1">
    <source>
        <dbReference type="ARBA" id="ARBA00022676"/>
    </source>
</evidence>
<reference evidence="4 5" key="1">
    <citation type="journal article" date="2013" name="Genome Announc.">
        <title>Draft genome sequences for three mercury-methylating, sulfate-reducing bacteria.</title>
        <authorList>
            <person name="Brown S.D."/>
            <person name="Hurt R.A.Jr."/>
            <person name="Gilmour C.C."/>
            <person name="Elias D.A."/>
        </authorList>
    </citation>
    <scope>NUCLEOTIDE SEQUENCE [LARGE SCALE GENOMIC DNA]</scope>
    <source>
        <strain evidence="4 5">DSM 16529</strain>
    </source>
</reference>
<proteinExistence type="predicted"/>
<sequence length="361" mass="39234">MMQAIQLDLGREWRGGQRQVLYLARHLLREGSFAPLVAAPKGAPLLDAARGEGIPVFELPGRREWSPGSFRAVNRLLRQGAGIHILHTHCARSAALAALLRLLSGVRFHLVHTRRVSYPLKGFWSVEKYRLADRVAAVSGEIAAVLERGGLPREKIRVIHSGIDPTRYPVRERGALPDMPRVIGFVGALTPQKGLPVLLDALALLREGNPPAFKALIVGEGALRPDLERKARDLGLGDLTRFLGFRESREVMPSMDVLAVPSVDGEGSSGVVKEAWVTGLPVVCSSLPSNLELVEPGVSGLSVGVGDAHDLAEALRRLLTEPELARSLVEGGRRRVASFTDTAMARAYLDLYREMTARSDS</sequence>
<dbReference type="STRING" id="1121439.dsat_2740"/>
<dbReference type="Gene3D" id="3.40.50.2000">
    <property type="entry name" value="Glycogen Phosphorylase B"/>
    <property type="match status" value="2"/>
</dbReference>
<accession>S7UQE6</accession>
<name>S7UQE6_9BACT</name>
<dbReference type="OrthoDB" id="9806653at2"/>
<gene>
    <name evidence="4" type="ORF">dsat_2740</name>
</gene>
<dbReference type="EMBL" id="ATHI01000009">
    <property type="protein sequence ID" value="EPR34548.1"/>
    <property type="molecule type" value="Genomic_DNA"/>
</dbReference>
<dbReference type="PANTHER" id="PTHR12526:SF510">
    <property type="entry name" value="D-INOSITOL 3-PHOSPHATE GLYCOSYLTRANSFERASE"/>
    <property type="match status" value="1"/>
</dbReference>
<dbReference type="Pfam" id="PF13692">
    <property type="entry name" value="Glyco_trans_1_4"/>
    <property type="match status" value="1"/>
</dbReference>
<dbReference type="PATRIC" id="fig|1121439.3.peg.1144"/>
<dbReference type="CDD" id="cd03801">
    <property type="entry name" value="GT4_PimA-like"/>
    <property type="match status" value="1"/>
</dbReference>
<keyword evidence="1" id="KW-0328">Glycosyltransferase</keyword>
<protein>
    <submittedName>
        <fullName evidence="4">Glycosyl transferase group 1</fullName>
    </submittedName>
</protein>
<comment type="caution">
    <text evidence="4">The sequence shown here is derived from an EMBL/GenBank/DDBJ whole genome shotgun (WGS) entry which is preliminary data.</text>
</comment>
<dbReference type="GO" id="GO:0016757">
    <property type="term" value="F:glycosyltransferase activity"/>
    <property type="evidence" value="ECO:0007669"/>
    <property type="project" value="UniProtKB-KW"/>
</dbReference>
<keyword evidence="2 4" id="KW-0808">Transferase</keyword>
<dbReference type="RefSeq" id="WP_020886625.1">
    <property type="nucleotide sequence ID" value="NZ_ATHI01000009.1"/>
</dbReference>
<dbReference type="SUPFAM" id="SSF53756">
    <property type="entry name" value="UDP-Glycosyltransferase/glycogen phosphorylase"/>
    <property type="match status" value="1"/>
</dbReference>
<evidence type="ECO:0000313" key="4">
    <source>
        <dbReference type="EMBL" id="EPR34548.1"/>
    </source>
</evidence>